<dbReference type="Proteomes" id="UP001233999">
    <property type="component" value="Unassembled WGS sequence"/>
</dbReference>
<reference evidence="1" key="2">
    <citation type="submission" date="2023-05" db="EMBL/GenBank/DDBJ databases">
        <authorList>
            <person name="Fouks B."/>
        </authorList>
    </citation>
    <scope>NUCLEOTIDE SEQUENCE</scope>
    <source>
        <strain evidence="1">Stay&amp;Tobe</strain>
        <tissue evidence="1">Testes</tissue>
    </source>
</reference>
<protein>
    <submittedName>
        <fullName evidence="1">Uncharacterized protein</fullName>
    </submittedName>
</protein>
<accession>A0AAD8A2Q0</accession>
<name>A0AAD8A2Q0_DIPPU</name>
<proteinExistence type="predicted"/>
<dbReference type="InterPro" id="IPR036397">
    <property type="entry name" value="RNaseH_sf"/>
</dbReference>
<gene>
    <name evidence="1" type="ORF">L9F63_002162</name>
</gene>
<feature type="non-terminal residue" evidence="1">
    <location>
        <position position="119"/>
    </location>
</feature>
<sequence length="119" mass="13770">MEQETGIHAIPFSNIPVKSPDASLMDFCVFGLFKRVLGNRHPRTIDGLWKAYKEKWELLDMAVLHKSLLQWKIRCRAIARRPLSLNILIRNTKEAAHMSRSETNGKTAVIQLPRYGWLE</sequence>
<comment type="caution">
    <text evidence="1">The sequence shown here is derived from an EMBL/GenBank/DDBJ whole genome shotgun (WGS) entry which is preliminary data.</text>
</comment>
<keyword evidence="2" id="KW-1185">Reference proteome</keyword>
<reference evidence="1" key="1">
    <citation type="journal article" date="2023" name="IScience">
        <title>Live-bearing cockroach genome reveals convergent evolutionary mechanisms linked to viviparity in insects and beyond.</title>
        <authorList>
            <person name="Fouks B."/>
            <person name="Harrison M.C."/>
            <person name="Mikhailova A.A."/>
            <person name="Marchal E."/>
            <person name="English S."/>
            <person name="Carruthers M."/>
            <person name="Jennings E.C."/>
            <person name="Chiamaka E.L."/>
            <person name="Frigard R.A."/>
            <person name="Pippel M."/>
            <person name="Attardo G.M."/>
            <person name="Benoit J.B."/>
            <person name="Bornberg-Bauer E."/>
            <person name="Tobe S.S."/>
        </authorList>
    </citation>
    <scope>NUCLEOTIDE SEQUENCE</scope>
    <source>
        <strain evidence="1">Stay&amp;Tobe</strain>
    </source>
</reference>
<dbReference type="Gene3D" id="3.30.420.10">
    <property type="entry name" value="Ribonuclease H-like superfamily/Ribonuclease H"/>
    <property type="match status" value="1"/>
</dbReference>
<organism evidence="1 2">
    <name type="scientific">Diploptera punctata</name>
    <name type="common">Pacific beetle cockroach</name>
    <dbReference type="NCBI Taxonomy" id="6984"/>
    <lineage>
        <taxon>Eukaryota</taxon>
        <taxon>Metazoa</taxon>
        <taxon>Ecdysozoa</taxon>
        <taxon>Arthropoda</taxon>
        <taxon>Hexapoda</taxon>
        <taxon>Insecta</taxon>
        <taxon>Pterygota</taxon>
        <taxon>Neoptera</taxon>
        <taxon>Polyneoptera</taxon>
        <taxon>Dictyoptera</taxon>
        <taxon>Blattodea</taxon>
        <taxon>Blaberoidea</taxon>
        <taxon>Blaberidae</taxon>
        <taxon>Diplopterinae</taxon>
        <taxon>Diploptera</taxon>
    </lineage>
</organism>
<evidence type="ECO:0000313" key="1">
    <source>
        <dbReference type="EMBL" id="KAJ9591288.1"/>
    </source>
</evidence>
<dbReference type="GO" id="GO:0003676">
    <property type="term" value="F:nucleic acid binding"/>
    <property type="evidence" value="ECO:0007669"/>
    <property type="project" value="InterPro"/>
</dbReference>
<evidence type="ECO:0000313" key="2">
    <source>
        <dbReference type="Proteomes" id="UP001233999"/>
    </source>
</evidence>
<dbReference type="EMBL" id="JASPKZ010003876">
    <property type="protein sequence ID" value="KAJ9591288.1"/>
    <property type="molecule type" value="Genomic_DNA"/>
</dbReference>
<dbReference type="AlphaFoldDB" id="A0AAD8A2Q0"/>